<evidence type="ECO:0000313" key="2">
    <source>
        <dbReference type="Proteomes" id="UP000828251"/>
    </source>
</evidence>
<gene>
    <name evidence="1" type="ORF">J1N35_010835</name>
</gene>
<keyword evidence="2" id="KW-1185">Reference proteome</keyword>
<reference evidence="1 2" key="1">
    <citation type="journal article" date="2021" name="Plant Biotechnol. J.">
        <title>Multi-omics assisted identification of the key and species-specific regulatory components of drought-tolerant mechanisms in Gossypium stocksii.</title>
        <authorList>
            <person name="Yu D."/>
            <person name="Ke L."/>
            <person name="Zhang D."/>
            <person name="Wu Y."/>
            <person name="Sun Y."/>
            <person name="Mei J."/>
            <person name="Sun J."/>
            <person name="Sun Y."/>
        </authorList>
    </citation>
    <scope>NUCLEOTIDE SEQUENCE [LARGE SCALE GENOMIC DNA]</scope>
    <source>
        <strain evidence="2">cv. E1</strain>
        <tissue evidence="1">Leaf</tissue>
    </source>
</reference>
<accession>A0A9D4AAX7</accession>
<organism evidence="1 2">
    <name type="scientific">Gossypium stocksii</name>
    <dbReference type="NCBI Taxonomy" id="47602"/>
    <lineage>
        <taxon>Eukaryota</taxon>
        <taxon>Viridiplantae</taxon>
        <taxon>Streptophyta</taxon>
        <taxon>Embryophyta</taxon>
        <taxon>Tracheophyta</taxon>
        <taxon>Spermatophyta</taxon>
        <taxon>Magnoliopsida</taxon>
        <taxon>eudicotyledons</taxon>
        <taxon>Gunneridae</taxon>
        <taxon>Pentapetalae</taxon>
        <taxon>rosids</taxon>
        <taxon>malvids</taxon>
        <taxon>Malvales</taxon>
        <taxon>Malvaceae</taxon>
        <taxon>Malvoideae</taxon>
        <taxon>Gossypium</taxon>
    </lineage>
</organism>
<name>A0A9D4AAX7_9ROSI</name>
<comment type="caution">
    <text evidence="1">The sequence shown here is derived from an EMBL/GenBank/DDBJ whole genome shotgun (WGS) entry which is preliminary data.</text>
</comment>
<dbReference type="Proteomes" id="UP000828251">
    <property type="component" value="Unassembled WGS sequence"/>
</dbReference>
<proteinExistence type="predicted"/>
<dbReference type="AlphaFoldDB" id="A0A9D4AAX7"/>
<evidence type="ECO:0000313" key="1">
    <source>
        <dbReference type="EMBL" id="KAH1107067.1"/>
    </source>
</evidence>
<dbReference type="OrthoDB" id="1001780at2759"/>
<feature type="non-terminal residue" evidence="1">
    <location>
        <position position="1"/>
    </location>
</feature>
<sequence>LINKENTTWKLEVLRMLFVEEQVNKILTIPVAKVDIEDDRVRRGDVTCIFFEKSGYKCLFDEDVLAMHGEVIQQATLLQNFYNKSWKFQVASKIKITTWKIANNYIPTFDNLQVRKLQVEKSSANG</sequence>
<protein>
    <submittedName>
        <fullName evidence="1">Uncharacterized protein</fullName>
    </submittedName>
</protein>
<dbReference type="EMBL" id="JAIQCV010000004">
    <property type="protein sequence ID" value="KAH1107067.1"/>
    <property type="molecule type" value="Genomic_DNA"/>
</dbReference>